<organism evidence="2 3">
    <name type="scientific">Tulasnella calospora MUT 4182</name>
    <dbReference type="NCBI Taxonomy" id="1051891"/>
    <lineage>
        <taxon>Eukaryota</taxon>
        <taxon>Fungi</taxon>
        <taxon>Dikarya</taxon>
        <taxon>Basidiomycota</taxon>
        <taxon>Agaricomycotina</taxon>
        <taxon>Agaricomycetes</taxon>
        <taxon>Cantharellales</taxon>
        <taxon>Tulasnellaceae</taxon>
        <taxon>Tulasnella</taxon>
    </lineage>
</organism>
<dbReference type="HOGENOM" id="CLU_2943550_0_0_1"/>
<feature type="compositionally biased region" description="Polar residues" evidence="1">
    <location>
        <begin position="22"/>
        <end position="39"/>
    </location>
</feature>
<sequence>MRHEKFSSICCNSWWKEALLTSTPHNGAPNQTDGPTGTNYRLRGQKPPSTDVYHCEAWLP</sequence>
<gene>
    <name evidence="2" type="ORF">M407DRAFT_20378</name>
</gene>
<reference evidence="2 3" key="1">
    <citation type="submission" date="2014-04" db="EMBL/GenBank/DDBJ databases">
        <authorList>
            <consortium name="DOE Joint Genome Institute"/>
            <person name="Kuo A."/>
            <person name="Girlanda M."/>
            <person name="Perotto S."/>
            <person name="Kohler A."/>
            <person name="Nagy L.G."/>
            <person name="Floudas D."/>
            <person name="Copeland A."/>
            <person name="Barry K.W."/>
            <person name="Cichocki N."/>
            <person name="Veneault-Fourrey C."/>
            <person name="LaButti K."/>
            <person name="Lindquist E.A."/>
            <person name="Lipzen A."/>
            <person name="Lundell T."/>
            <person name="Morin E."/>
            <person name="Murat C."/>
            <person name="Sun H."/>
            <person name="Tunlid A."/>
            <person name="Henrissat B."/>
            <person name="Grigoriev I.V."/>
            <person name="Hibbett D.S."/>
            <person name="Martin F."/>
            <person name="Nordberg H.P."/>
            <person name="Cantor M.N."/>
            <person name="Hua S.X."/>
        </authorList>
    </citation>
    <scope>NUCLEOTIDE SEQUENCE [LARGE SCALE GENOMIC DNA]</scope>
    <source>
        <strain evidence="2 3">MUT 4182</strain>
    </source>
</reference>
<dbReference type="EMBL" id="KN822970">
    <property type="protein sequence ID" value="KIO30662.1"/>
    <property type="molecule type" value="Genomic_DNA"/>
</dbReference>
<protein>
    <submittedName>
        <fullName evidence="2">Uncharacterized protein</fullName>
    </submittedName>
</protein>
<evidence type="ECO:0000256" key="1">
    <source>
        <dbReference type="SAM" id="MobiDB-lite"/>
    </source>
</evidence>
<feature type="region of interest" description="Disordered" evidence="1">
    <location>
        <begin position="22"/>
        <end position="48"/>
    </location>
</feature>
<evidence type="ECO:0000313" key="2">
    <source>
        <dbReference type="EMBL" id="KIO30662.1"/>
    </source>
</evidence>
<reference evidence="3" key="2">
    <citation type="submission" date="2015-01" db="EMBL/GenBank/DDBJ databases">
        <title>Evolutionary Origins and Diversification of the Mycorrhizal Mutualists.</title>
        <authorList>
            <consortium name="DOE Joint Genome Institute"/>
            <consortium name="Mycorrhizal Genomics Consortium"/>
            <person name="Kohler A."/>
            <person name="Kuo A."/>
            <person name="Nagy L.G."/>
            <person name="Floudas D."/>
            <person name="Copeland A."/>
            <person name="Barry K.W."/>
            <person name="Cichocki N."/>
            <person name="Veneault-Fourrey C."/>
            <person name="LaButti K."/>
            <person name="Lindquist E.A."/>
            <person name="Lipzen A."/>
            <person name="Lundell T."/>
            <person name="Morin E."/>
            <person name="Murat C."/>
            <person name="Riley R."/>
            <person name="Ohm R."/>
            <person name="Sun H."/>
            <person name="Tunlid A."/>
            <person name="Henrissat B."/>
            <person name="Grigoriev I.V."/>
            <person name="Hibbett D.S."/>
            <person name="Martin F."/>
        </authorList>
    </citation>
    <scope>NUCLEOTIDE SEQUENCE [LARGE SCALE GENOMIC DNA]</scope>
    <source>
        <strain evidence="3">MUT 4182</strain>
    </source>
</reference>
<accession>A0A0C3MAE7</accession>
<keyword evidence="3" id="KW-1185">Reference proteome</keyword>
<name>A0A0C3MAE7_9AGAM</name>
<dbReference type="Proteomes" id="UP000054248">
    <property type="component" value="Unassembled WGS sequence"/>
</dbReference>
<dbReference type="AlphaFoldDB" id="A0A0C3MAE7"/>
<evidence type="ECO:0000313" key="3">
    <source>
        <dbReference type="Proteomes" id="UP000054248"/>
    </source>
</evidence>
<proteinExistence type="predicted"/>